<dbReference type="EMBL" id="RWIT01000008">
    <property type="protein sequence ID" value="RSK47553.1"/>
    <property type="molecule type" value="Genomic_DNA"/>
</dbReference>
<comment type="caution">
    <text evidence="1">The sequence shown here is derived from an EMBL/GenBank/DDBJ whole genome shotgun (WGS) entry which is preliminary data.</text>
</comment>
<name>A0A3R9V604_9BACT</name>
<dbReference type="OrthoDB" id="886150at2"/>
<dbReference type="Proteomes" id="UP000273500">
    <property type="component" value="Unassembled WGS sequence"/>
</dbReference>
<organism evidence="1 2">
    <name type="scientific">Hymenobacter rigui</name>
    <dbReference type="NCBI Taxonomy" id="334424"/>
    <lineage>
        <taxon>Bacteria</taxon>
        <taxon>Pseudomonadati</taxon>
        <taxon>Bacteroidota</taxon>
        <taxon>Cytophagia</taxon>
        <taxon>Cytophagales</taxon>
        <taxon>Hymenobacteraceae</taxon>
        <taxon>Hymenobacter</taxon>
    </lineage>
</organism>
<keyword evidence="2" id="KW-1185">Reference proteome</keyword>
<gene>
    <name evidence="1" type="ORF">EI291_14955</name>
</gene>
<evidence type="ECO:0000313" key="2">
    <source>
        <dbReference type="Proteomes" id="UP000273500"/>
    </source>
</evidence>
<dbReference type="AlphaFoldDB" id="A0A3R9V604"/>
<reference evidence="1 2" key="1">
    <citation type="submission" date="2018-12" db="EMBL/GenBank/DDBJ databases">
        <authorList>
            <person name="Feng G."/>
            <person name="Zhu H."/>
        </authorList>
    </citation>
    <scope>NUCLEOTIDE SEQUENCE [LARGE SCALE GENOMIC DNA]</scope>
    <source>
        <strain evidence="1 2">KCTC 12533</strain>
    </source>
</reference>
<protein>
    <submittedName>
        <fullName evidence="1">Uncharacterized protein</fullName>
    </submittedName>
</protein>
<dbReference type="RefSeq" id="WP_125421534.1">
    <property type="nucleotide sequence ID" value="NZ_RWIT01000008.1"/>
</dbReference>
<sequence length="91" mass="10111">MIANNSSVQFVLAARLQDAGADPLVFAFQRDLFNDFPAYVSISRLGWQAMGPSQAISYVVDRYLMEQPDETERVGREAVTHCVHQALGLPL</sequence>
<proteinExistence type="predicted"/>
<accession>A0A3R9V604</accession>
<evidence type="ECO:0000313" key="1">
    <source>
        <dbReference type="EMBL" id="RSK47553.1"/>
    </source>
</evidence>